<proteinExistence type="inferred from homology"/>
<evidence type="ECO:0000256" key="2">
    <source>
        <dbReference type="ARBA" id="ARBA00007783"/>
    </source>
</evidence>
<evidence type="ECO:0000256" key="7">
    <source>
        <dbReference type="ARBA" id="ARBA00022989"/>
    </source>
</evidence>
<keyword evidence="3 9" id="KW-0813">Transport</keyword>
<keyword evidence="6 9" id="KW-0812">Transmembrane</keyword>
<sequence>MQMNPGTGSQAQEEIIIEAGRTEVRYWSDVWRYRELFYFLAWRDILVRYKQTAIGIAWSVLRPLATMVVFTLVFGTFAGLPSQGAPYPVMVFAAMLPWQFFATALAECSNSLVVNSNLLSKVYFPRLIVPSSAIIVCVVDFIISLVLLFLLMSWYGVWPDWRMLTLPLFFLLALLCALGSGLWLAALNVKYRDFRYVVPFIVQFGLYISPVGFSSSVVPERWRLIYSLNPMVGVIDGFRWAILGEGQKLSWDRLALAVAGTAVLLVLGIRYFRQTERAFADII</sequence>
<evidence type="ECO:0000313" key="11">
    <source>
        <dbReference type="EMBL" id="MBE2889727.1"/>
    </source>
</evidence>
<keyword evidence="12" id="KW-1185">Reference proteome</keyword>
<dbReference type="Pfam" id="PF01061">
    <property type="entry name" value="ABC2_membrane"/>
    <property type="match status" value="1"/>
</dbReference>
<dbReference type="RefSeq" id="WP_192906038.1">
    <property type="nucleotide sequence ID" value="NZ_JADBFD010000042.1"/>
</dbReference>
<evidence type="ECO:0000256" key="4">
    <source>
        <dbReference type="ARBA" id="ARBA00022475"/>
    </source>
</evidence>
<evidence type="ECO:0000256" key="1">
    <source>
        <dbReference type="ARBA" id="ARBA00004429"/>
    </source>
</evidence>
<keyword evidence="8 9" id="KW-0472">Membrane</keyword>
<comment type="similarity">
    <text evidence="2 9">Belongs to the ABC-2 integral membrane protein family.</text>
</comment>
<evidence type="ECO:0000256" key="8">
    <source>
        <dbReference type="ARBA" id="ARBA00023136"/>
    </source>
</evidence>
<reference evidence="11 12" key="1">
    <citation type="submission" date="2020-10" db="EMBL/GenBank/DDBJ databases">
        <title>Investigation of anaerobic biodegradation of phenanthrene by a sulfate-dependent Geobacter anodireducens strain PheS2.</title>
        <authorList>
            <person name="Zhang Z."/>
        </authorList>
    </citation>
    <scope>NUCLEOTIDE SEQUENCE [LARGE SCALE GENOMIC DNA]</scope>
    <source>
        <strain evidence="11 12">PheS2</strain>
    </source>
</reference>
<keyword evidence="7 9" id="KW-1133">Transmembrane helix</keyword>
<evidence type="ECO:0000313" key="12">
    <source>
        <dbReference type="Proteomes" id="UP000618926"/>
    </source>
</evidence>
<dbReference type="PANTHER" id="PTHR30413">
    <property type="entry name" value="INNER MEMBRANE TRANSPORT PERMEASE"/>
    <property type="match status" value="1"/>
</dbReference>
<accession>A0ABR9NZQ3</accession>
<dbReference type="EMBL" id="JADBFD010000042">
    <property type="protein sequence ID" value="MBE2889727.1"/>
    <property type="molecule type" value="Genomic_DNA"/>
</dbReference>
<comment type="caution">
    <text evidence="11">The sequence shown here is derived from an EMBL/GenBank/DDBJ whole genome shotgun (WGS) entry which is preliminary data.</text>
</comment>
<evidence type="ECO:0000256" key="5">
    <source>
        <dbReference type="ARBA" id="ARBA00022519"/>
    </source>
</evidence>
<dbReference type="InterPro" id="IPR013525">
    <property type="entry name" value="ABC2_TM"/>
</dbReference>
<evidence type="ECO:0000256" key="3">
    <source>
        <dbReference type="ARBA" id="ARBA00022448"/>
    </source>
</evidence>
<dbReference type="PANTHER" id="PTHR30413:SF8">
    <property type="entry name" value="TRANSPORT PERMEASE PROTEIN"/>
    <property type="match status" value="1"/>
</dbReference>
<comment type="subcellular location">
    <subcellularLocation>
        <location evidence="1">Cell inner membrane</location>
        <topology evidence="1">Multi-pass membrane protein</topology>
    </subcellularLocation>
    <subcellularLocation>
        <location evidence="9">Cell membrane</location>
        <topology evidence="9">Multi-pass membrane protein</topology>
    </subcellularLocation>
</comment>
<feature type="transmembrane region" description="Helical" evidence="9">
    <location>
        <begin position="85"/>
        <end position="106"/>
    </location>
</feature>
<feature type="transmembrane region" description="Helical" evidence="9">
    <location>
        <begin position="196"/>
        <end position="218"/>
    </location>
</feature>
<feature type="domain" description="ABC transmembrane type-2" evidence="10">
    <location>
        <begin position="54"/>
        <end position="275"/>
    </location>
</feature>
<dbReference type="InterPro" id="IPR047817">
    <property type="entry name" value="ABC2_TM_bact-type"/>
</dbReference>
<feature type="transmembrane region" description="Helical" evidence="9">
    <location>
        <begin position="164"/>
        <end position="184"/>
    </location>
</feature>
<feature type="transmembrane region" description="Helical" evidence="9">
    <location>
        <begin position="53"/>
        <end position="79"/>
    </location>
</feature>
<dbReference type="PROSITE" id="PS51012">
    <property type="entry name" value="ABC_TM2"/>
    <property type="match status" value="1"/>
</dbReference>
<keyword evidence="4 9" id="KW-1003">Cell membrane</keyword>
<name>A0ABR9NZQ3_9BACT</name>
<organism evidence="11 12">
    <name type="scientific">Geobacter anodireducens</name>
    <dbReference type="NCBI Taxonomy" id="1340425"/>
    <lineage>
        <taxon>Bacteria</taxon>
        <taxon>Pseudomonadati</taxon>
        <taxon>Thermodesulfobacteriota</taxon>
        <taxon>Desulfuromonadia</taxon>
        <taxon>Geobacterales</taxon>
        <taxon>Geobacteraceae</taxon>
        <taxon>Geobacter</taxon>
    </lineage>
</organism>
<evidence type="ECO:0000256" key="9">
    <source>
        <dbReference type="RuleBase" id="RU361157"/>
    </source>
</evidence>
<protein>
    <recommendedName>
        <fullName evidence="9">Transport permease protein</fullName>
    </recommendedName>
</protein>
<feature type="transmembrane region" description="Helical" evidence="9">
    <location>
        <begin position="127"/>
        <end position="152"/>
    </location>
</feature>
<evidence type="ECO:0000259" key="10">
    <source>
        <dbReference type="PROSITE" id="PS51012"/>
    </source>
</evidence>
<keyword evidence="5" id="KW-0997">Cell inner membrane</keyword>
<gene>
    <name evidence="11" type="ORF">IIE05_17355</name>
</gene>
<feature type="transmembrane region" description="Helical" evidence="9">
    <location>
        <begin position="254"/>
        <end position="272"/>
    </location>
</feature>
<evidence type="ECO:0000256" key="6">
    <source>
        <dbReference type="ARBA" id="ARBA00022692"/>
    </source>
</evidence>
<dbReference type="Proteomes" id="UP000618926">
    <property type="component" value="Unassembled WGS sequence"/>
</dbReference>